<evidence type="ECO:0008006" key="3">
    <source>
        <dbReference type="Google" id="ProtNLM"/>
    </source>
</evidence>
<proteinExistence type="predicted"/>
<evidence type="ECO:0000313" key="1">
    <source>
        <dbReference type="EMBL" id="TQJ00509.1"/>
    </source>
</evidence>
<dbReference type="EMBL" id="VFML01000001">
    <property type="protein sequence ID" value="TQJ00509.1"/>
    <property type="molecule type" value="Genomic_DNA"/>
</dbReference>
<name>A0A542DBR0_AMYCI</name>
<protein>
    <recommendedName>
        <fullName evidence="3">Stress responsive alpha/beta barrel protein</fullName>
    </recommendedName>
</protein>
<reference evidence="1 2" key="1">
    <citation type="submission" date="2019-06" db="EMBL/GenBank/DDBJ databases">
        <title>Sequencing the genomes of 1000 actinobacteria strains.</title>
        <authorList>
            <person name="Klenk H.-P."/>
        </authorList>
    </citation>
    <scope>NUCLEOTIDE SEQUENCE [LARGE SCALE GENOMIC DNA]</scope>
    <source>
        <strain evidence="1 2">DSM 45679</strain>
    </source>
</reference>
<accession>A0A542DBR0</accession>
<comment type="caution">
    <text evidence="1">The sequence shown here is derived from an EMBL/GenBank/DDBJ whole genome shotgun (WGS) entry which is preliminary data.</text>
</comment>
<keyword evidence="2" id="KW-1185">Reference proteome</keyword>
<dbReference type="SUPFAM" id="SSF54909">
    <property type="entry name" value="Dimeric alpha+beta barrel"/>
    <property type="match status" value="1"/>
</dbReference>
<gene>
    <name evidence="1" type="ORF">FB471_0135</name>
</gene>
<evidence type="ECO:0000313" key="2">
    <source>
        <dbReference type="Proteomes" id="UP000320876"/>
    </source>
</evidence>
<dbReference type="RefSeq" id="WP_141995433.1">
    <property type="nucleotide sequence ID" value="NZ_VFML01000001.1"/>
</dbReference>
<dbReference type="OrthoDB" id="4762525at2"/>
<dbReference type="Proteomes" id="UP000320876">
    <property type="component" value="Unassembled WGS sequence"/>
</dbReference>
<organism evidence="1 2">
    <name type="scientific">Amycolatopsis cihanbeyliensis</name>
    <dbReference type="NCBI Taxonomy" id="1128664"/>
    <lineage>
        <taxon>Bacteria</taxon>
        <taxon>Bacillati</taxon>
        <taxon>Actinomycetota</taxon>
        <taxon>Actinomycetes</taxon>
        <taxon>Pseudonocardiales</taxon>
        <taxon>Pseudonocardiaceae</taxon>
        <taxon>Amycolatopsis</taxon>
    </lineage>
</organism>
<dbReference type="AlphaFoldDB" id="A0A542DBR0"/>
<sequence length="106" mass="11814">MIVHTLLYKFPESAAKAEVDEFFSAMRKVAMGTGLVHRFDLKPHLALPADQGARGLTAATIVQFSTENLAALQKFSELPEVFDFITDWKARLDFEAAYANHEALDV</sequence>
<dbReference type="InterPro" id="IPR011008">
    <property type="entry name" value="Dimeric_a/b-barrel"/>
</dbReference>